<reference evidence="1 2" key="1">
    <citation type="submission" date="2019-11" db="EMBL/GenBank/DDBJ databases">
        <title>Streptomyces typhae sp. nov., a novel endophytic actinomycete isolated from the root of cattail pollen (Typha angustifolia L.).</title>
        <authorList>
            <person name="Peng C."/>
        </authorList>
    </citation>
    <scope>NUCLEOTIDE SEQUENCE [LARGE SCALE GENOMIC DNA]</scope>
    <source>
        <strain evidence="2">p1417</strain>
    </source>
</reference>
<dbReference type="Proteomes" id="UP000483802">
    <property type="component" value="Unassembled WGS sequence"/>
</dbReference>
<evidence type="ECO:0000313" key="2">
    <source>
        <dbReference type="Proteomes" id="UP000483802"/>
    </source>
</evidence>
<name>A0A6L6WU72_9ACTN</name>
<comment type="caution">
    <text evidence="1">The sequence shown here is derived from an EMBL/GenBank/DDBJ whole genome shotgun (WGS) entry which is preliminary data.</text>
</comment>
<evidence type="ECO:0000313" key="1">
    <source>
        <dbReference type="EMBL" id="MVO85822.1"/>
    </source>
</evidence>
<dbReference type="AlphaFoldDB" id="A0A6L6WU72"/>
<proteinExistence type="predicted"/>
<sequence length="45" mass="4540">MSGAYGARALSARTTWKVSRTAGRADGRIRTAETATAVVATGATA</sequence>
<accession>A0A6L6WU72</accession>
<keyword evidence="2" id="KW-1185">Reference proteome</keyword>
<protein>
    <submittedName>
        <fullName evidence="1">Uncharacterized protein</fullName>
    </submittedName>
</protein>
<dbReference type="RefSeq" id="WP_157165761.1">
    <property type="nucleotide sequence ID" value="NZ_WPNZ01000006.1"/>
</dbReference>
<gene>
    <name evidence="1" type="ORF">GPA10_13910</name>
</gene>
<dbReference type="EMBL" id="WPNZ01000006">
    <property type="protein sequence ID" value="MVO85822.1"/>
    <property type="molecule type" value="Genomic_DNA"/>
</dbReference>
<organism evidence="1 2">
    <name type="scientific">Streptomyces typhae</name>
    <dbReference type="NCBI Taxonomy" id="2681492"/>
    <lineage>
        <taxon>Bacteria</taxon>
        <taxon>Bacillati</taxon>
        <taxon>Actinomycetota</taxon>
        <taxon>Actinomycetes</taxon>
        <taxon>Kitasatosporales</taxon>
        <taxon>Streptomycetaceae</taxon>
        <taxon>Streptomyces</taxon>
    </lineage>
</organism>